<name>A0A644Y4F2_9ZZZZ</name>
<feature type="domain" description="Integrase catalytic" evidence="1">
    <location>
        <begin position="113"/>
        <end position="297"/>
    </location>
</feature>
<sequence>MITSDAPLIRSDYQTGLFTKQALAEKYHVHPDTITNVLSRCEDRDIYRRTSTPGNLLITPYQTFIKEQLQRGDMQATSIFQLLIRLGACLSLSTVTKAVRKIKYDLDMAAIRYETSPGQQAQADWASFKGFSATIDGIERPIYAFFMILGYSRMRYVEFVTEMTTMTLIRCIENAFTYYGGSTKEVLFDNMPQIVNRCLTTKGGNSLERMLIPEFTAFADHVGFDITLCRIRRPEQKGKVERVVKYFKEGFMPMLPKKTGHSLIDLNEQAIQWCDEVNHQEHMTTMEIPYDRLGSENLNPLPRIPYLEDTTAKVSKDGCVAFRGRVFNVDMRFAGIEGKIIDLEDTIFGYFDGKLVILGKRDLPVHVRHQYCHSRHSGKLKQKRSKHIHSNISRWLGGNLPQKISVDWKLIYA</sequence>
<dbReference type="PANTHER" id="PTHR35004">
    <property type="entry name" value="TRANSPOSASE RV3428C-RELATED"/>
    <property type="match status" value="1"/>
</dbReference>
<protein>
    <recommendedName>
        <fullName evidence="1">Integrase catalytic domain-containing protein</fullName>
    </recommendedName>
</protein>
<proteinExistence type="predicted"/>
<dbReference type="InterPro" id="IPR012337">
    <property type="entry name" value="RNaseH-like_sf"/>
</dbReference>
<dbReference type="Pfam" id="PF00665">
    <property type="entry name" value="rve"/>
    <property type="match status" value="1"/>
</dbReference>
<dbReference type="SUPFAM" id="SSF53098">
    <property type="entry name" value="Ribonuclease H-like"/>
    <property type="match status" value="1"/>
</dbReference>
<dbReference type="AlphaFoldDB" id="A0A644Y4F2"/>
<comment type="caution">
    <text evidence="2">The sequence shown here is derived from an EMBL/GenBank/DDBJ whole genome shotgun (WGS) entry which is preliminary data.</text>
</comment>
<accession>A0A644Y4F2</accession>
<evidence type="ECO:0000259" key="1">
    <source>
        <dbReference type="PROSITE" id="PS50994"/>
    </source>
</evidence>
<dbReference type="InterPro" id="IPR001584">
    <property type="entry name" value="Integrase_cat-core"/>
</dbReference>
<dbReference type="PROSITE" id="PS50994">
    <property type="entry name" value="INTEGRASE"/>
    <property type="match status" value="1"/>
</dbReference>
<reference evidence="2" key="1">
    <citation type="submission" date="2019-08" db="EMBL/GenBank/DDBJ databases">
        <authorList>
            <person name="Kucharzyk K."/>
            <person name="Murdoch R.W."/>
            <person name="Higgins S."/>
            <person name="Loffler F."/>
        </authorList>
    </citation>
    <scope>NUCLEOTIDE SEQUENCE</scope>
</reference>
<gene>
    <name evidence="2" type="ORF">SDC9_67867</name>
</gene>
<dbReference type="GO" id="GO:0015074">
    <property type="term" value="P:DNA integration"/>
    <property type="evidence" value="ECO:0007669"/>
    <property type="project" value="InterPro"/>
</dbReference>
<dbReference type="InterPro" id="IPR036397">
    <property type="entry name" value="RNaseH_sf"/>
</dbReference>
<dbReference type="NCBIfam" id="NF033546">
    <property type="entry name" value="transpos_IS21"/>
    <property type="match status" value="1"/>
</dbReference>
<dbReference type="PANTHER" id="PTHR35004:SF6">
    <property type="entry name" value="TRANSPOSASE"/>
    <property type="match status" value="1"/>
</dbReference>
<evidence type="ECO:0000313" key="2">
    <source>
        <dbReference type="EMBL" id="MPM21423.1"/>
    </source>
</evidence>
<organism evidence="2">
    <name type="scientific">bioreactor metagenome</name>
    <dbReference type="NCBI Taxonomy" id="1076179"/>
    <lineage>
        <taxon>unclassified sequences</taxon>
        <taxon>metagenomes</taxon>
        <taxon>ecological metagenomes</taxon>
    </lineage>
</organism>
<dbReference type="GO" id="GO:0003676">
    <property type="term" value="F:nucleic acid binding"/>
    <property type="evidence" value="ECO:0007669"/>
    <property type="project" value="InterPro"/>
</dbReference>
<dbReference type="EMBL" id="VSSQ01003587">
    <property type="protein sequence ID" value="MPM21423.1"/>
    <property type="molecule type" value="Genomic_DNA"/>
</dbReference>
<dbReference type="Gene3D" id="3.30.420.10">
    <property type="entry name" value="Ribonuclease H-like superfamily/Ribonuclease H"/>
    <property type="match status" value="1"/>
</dbReference>